<dbReference type="EMBL" id="PYGA01000019">
    <property type="protein sequence ID" value="PSK91735.1"/>
    <property type="molecule type" value="Genomic_DNA"/>
</dbReference>
<keyword evidence="2" id="KW-0560">Oxidoreductase</keyword>
<evidence type="ECO:0000313" key="4">
    <source>
        <dbReference type="Proteomes" id="UP000240542"/>
    </source>
</evidence>
<dbReference type="PRINTS" id="PR00080">
    <property type="entry name" value="SDRFAMILY"/>
</dbReference>
<reference evidence="3 4" key="1">
    <citation type="submission" date="2018-03" db="EMBL/GenBank/DDBJ databases">
        <title>Genomic Encyclopedia of Archaeal and Bacterial Type Strains, Phase II (KMG-II): from individual species to whole genera.</title>
        <authorList>
            <person name="Goeker M."/>
        </authorList>
    </citation>
    <scope>NUCLEOTIDE SEQUENCE [LARGE SCALE GENOMIC DNA]</scope>
    <source>
        <strain evidence="3 4">DSM 45312</strain>
    </source>
</reference>
<dbReference type="CDD" id="cd05233">
    <property type="entry name" value="SDR_c"/>
    <property type="match status" value="1"/>
</dbReference>
<dbReference type="InterPro" id="IPR002347">
    <property type="entry name" value="SDR_fam"/>
</dbReference>
<dbReference type="PANTHER" id="PTHR43639">
    <property type="entry name" value="OXIDOREDUCTASE, SHORT-CHAIN DEHYDROGENASE/REDUCTASE FAMILY (AFU_ORTHOLOGUE AFUA_5G02870)"/>
    <property type="match status" value="1"/>
</dbReference>
<dbReference type="InterPro" id="IPR020904">
    <property type="entry name" value="Sc_DH/Rdtase_CS"/>
</dbReference>
<organism evidence="3 4">
    <name type="scientific">Murinocardiopsis flavida</name>
    <dbReference type="NCBI Taxonomy" id="645275"/>
    <lineage>
        <taxon>Bacteria</taxon>
        <taxon>Bacillati</taxon>
        <taxon>Actinomycetota</taxon>
        <taxon>Actinomycetes</taxon>
        <taxon>Streptosporangiales</taxon>
        <taxon>Nocardiopsidaceae</taxon>
        <taxon>Murinocardiopsis</taxon>
    </lineage>
</organism>
<dbReference type="PANTHER" id="PTHR43639:SF1">
    <property type="entry name" value="SHORT-CHAIN DEHYDROGENASE_REDUCTASE FAMILY PROTEIN"/>
    <property type="match status" value="1"/>
</dbReference>
<dbReference type="SUPFAM" id="SSF51735">
    <property type="entry name" value="NAD(P)-binding Rossmann-fold domains"/>
    <property type="match status" value="1"/>
</dbReference>
<dbReference type="PRINTS" id="PR00081">
    <property type="entry name" value="GDHRDH"/>
</dbReference>
<comment type="caution">
    <text evidence="3">The sequence shown here is derived from an EMBL/GenBank/DDBJ whole genome shotgun (WGS) entry which is preliminary data.</text>
</comment>
<keyword evidence="4" id="KW-1185">Reference proteome</keyword>
<dbReference type="FunFam" id="3.40.50.720:FF:000084">
    <property type="entry name" value="Short-chain dehydrogenase reductase"/>
    <property type="match status" value="1"/>
</dbReference>
<dbReference type="GO" id="GO:0016491">
    <property type="term" value="F:oxidoreductase activity"/>
    <property type="evidence" value="ECO:0007669"/>
    <property type="project" value="UniProtKB-KW"/>
</dbReference>
<dbReference type="InterPro" id="IPR036291">
    <property type="entry name" value="NAD(P)-bd_dom_sf"/>
</dbReference>
<gene>
    <name evidence="3" type="ORF">CLV63_11916</name>
</gene>
<proteinExistence type="inferred from homology"/>
<dbReference type="Gene3D" id="3.40.50.720">
    <property type="entry name" value="NAD(P)-binding Rossmann-like Domain"/>
    <property type="match status" value="1"/>
</dbReference>
<protein>
    <submittedName>
        <fullName evidence="3">NAD(P)-dependent dehydrogenase (Short-subunit alcohol dehydrogenase family)</fullName>
    </submittedName>
</protein>
<comment type="similarity">
    <text evidence="1">Belongs to the short-chain dehydrogenases/reductases (SDR) family.</text>
</comment>
<dbReference type="RefSeq" id="WP_211301439.1">
    <property type="nucleotide sequence ID" value="NZ_PYGA01000019.1"/>
</dbReference>
<evidence type="ECO:0000256" key="2">
    <source>
        <dbReference type="ARBA" id="ARBA00023002"/>
    </source>
</evidence>
<dbReference type="Pfam" id="PF13561">
    <property type="entry name" value="adh_short_C2"/>
    <property type="match status" value="1"/>
</dbReference>
<accession>A0A2P8D3D8</accession>
<name>A0A2P8D3D8_9ACTN</name>
<evidence type="ECO:0000313" key="3">
    <source>
        <dbReference type="EMBL" id="PSK91735.1"/>
    </source>
</evidence>
<dbReference type="PROSITE" id="PS00061">
    <property type="entry name" value="ADH_SHORT"/>
    <property type="match status" value="1"/>
</dbReference>
<evidence type="ECO:0000256" key="1">
    <source>
        <dbReference type="ARBA" id="ARBA00006484"/>
    </source>
</evidence>
<sequence length="246" mass="25135">MTRADRPVALVTGSASGIGAGIARRLADDGFAVAVHSRDSVASGTALAASIGGRYLRADLADEGQARALAAAAIGWRGRLDVLVNNAGISRPVAHADLAAAPPAQWRELLEVNLIAPWTLVTECADALARSDRDGGGAIVNITSHAGVRPKGASIPYAASKAALNHVTLLLAASLGPGVRVNAVAPGLVDTPLTLDWAGARALWAESAPMRRAARPEDVADMVSALLANSYVTGQIVTLDGGLHLR</sequence>
<dbReference type="AlphaFoldDB" id="A0A2P8D3D8"/>
<dbReference type="Proteomes" id="UP000240542">
    <property type="component" value="Unassembled WGS sequence"/>
</dbReference>